<keyword evidence="4 6" id="KW-0539">Nucleus</keyword>
<dbReference type="GO" id="GO:0008270">
    <property type="term" value="F:zinc ion binding"/>
    <property type="evidence" value="ECO:0007669"/>
    <property type="project" value="InterPro"/>
</dbReference>
<evidence type="ECO:0000259" key="8">
    <source>
        <dbReference type="PROSITE" id="PS50280"/>
    </source>
</evidence>
<feature type="region of interest" description="Disordered" evidence="7">
    <location>
        <begin position="125"/>
        <end position="170"/>
    </location>
</feature>
<keyword evidence="3" id="KW-0156">Chromatin regulator</keyword>
<dbReference type="GO" id="GO:0042054">
    <property type="term" value="F:histone methyltransferase activity"/>
    <property type="evidence" value="ECO:0007669"/>
    <property type="project" value="InterPro"/>
</dbReference>
<dbReference type="PROSITE" id="PS51015">
    <property type="entry name" value="YDG"/>
    <property type="match status" value="1"/>
</dbReference>
<dbReference type="PANTHER" id="PTHR45660:SF3">
    <property type="entry name" value="HISTONE-LYSINE N-METHYLTRANSFERASE FAMILY MEMBER SUVH9"/>
    <property type="match status" value="1"/>
</dbReference>
<dbReference type="GO" id="GO:0005634">
    <property type="term" value="C:nucleus"/>
    <property type="evidence" value="ECO:0007669"/>
    <property type="project" value="UniProtKB-SubCell"/>
</dbReference>
<feature type="domain" description="YDG" evidence="10">
    <location>
        <begin position="339"/>
        <end position="489"/>
    </location>
</feature>
<gene>
    <name evidence="11" type="ORF">Ahy_B07g086496</name>
</gene>
<dbReference type="SMART" id="SM00466">
    <property type="entry name" value="SRA"/>
    <property type="match status" value="1"/>
</dbReference>
<keyword evidence="2" id="KW-0158">Chromosome</keyword>
<dbReference type="EMBL" id="SDMP01000017">
    <property type="protein sequence ID" value="RYQ98732.1"/>
    <property type="molecule type" value="Genomic_DNA"/>
</dbReference>
<evidence type="ECO:0000313" key="11">
    <source>
        <dbReference type="EMBL" id="RYQ98732.1"/>
    </source>
</evidence>
<evidence type="ECO:0000256" key="6">
    <source>
        <dbReference type="PROSITE-ProRule" id="PRU00358"/>
    </source>
</evidence>
<dbReference type="PROSITE" id="PS50867">
    <property type="entry name" value="PRE_SET"/>
    <property type="match status" value="1"/>
</dbReference>
<dbReference type="Pfam" id="PF05033">
    <property type="entry name" value="Pre-SET"/>
    <property type="match status" value="1"/>
</dbReference>
<dbReference type="SMART" id="SM00468">
    <property type="entry name" value="PreSET"/>
    <property type="match status" value="1"/>
</dbReference>
<evidence type="ECO:0000256" key="1">
    <source>
        <dbReference type="ARBA" id="ARBA00004584"/>
    </source>
</evidence>
<evidence type="ECO:0000256" key="7">
    <source>
        <dbReference type="SAM" id="MobiDB-lite"/>
    </source>
</evidence>
<accession>A0A444Y9U4</accession>
<feature type="region of interest" description="Disordered" evidence="7">
    <location>
        <begin position="1"/>
        <end position="56"/>
    </location>
</feature>
<name>A0A444Y9U4_ARAHY</name>
<feature type="compositionally biased region" description="Polar residues" evidence="7">
    <location>
        <begin position="127"/>
        <end position="143"/>
    </location>
</feature>
<feature type="compositionally biased region" description="Low complexity" evidence="7">
    <location>
        <begin position="24"/>
        <end position="39"/>
    </location>
</feature>
<keyword evidence="12" id="KW-1185">Reference proteome</keyword>
<dbReference type="InterPro" id="IPR001214">
    <property type="entry name" value="SET_dom"/>
</dbReference>
<evidence type="ECO:0000259" key="10">
    <source>
        <dbReference type="PROSITE" id="PS51015"/>
    </source>
</evidence>
<feature type="domain" description="SET" evidence="8">
    <location>
        <begin position="629"/>
        <end position="772"/>
    </location>
</feature>
<dbReference type="SUPFAM" id="SSF82199">
    <property type="entry name" value="SET domain"/>
    <property type="match status" value="1"/>
</dbReference>
<comment type="caution">
    <text evidence="11">The sequence shown here is derived from an EMBL/GenBank/DDBJ whole genome shotgun (WGS) entry which is preliminary data.</text>
</comment>
<feature type="compositionally biased region" description="Basic and acidic residues" evidence="7">
    <location>
        <begin position="294"/>
        <end position="309"/>
    </location>
</feature>
<protein>
    <submittedName>
        <fullName evidence="11">Uncharacterized protein</fullName>
    </submittedName>
</protein>
<dbReference type="GO" id="GO:0000775">
    <property type="term" value="C:chromosome, centromeric region"/>
    <property type="evidence" value="ECO:0007669"/>
    <property type="project" value="UniProtKB-SubCell"/>
</dbReference>
<comment type="subcellular location">
    <subcellularLocation>
        <location evidence="1">Chromosome</location>
        <location evidence="1">Centromere</location>
    </subcellularLocation>
    <subcellularLocation>
        <location evidence="6">Nucleus</location>
    </subcellularLocation>
</comment>
<dbReference type="SUPFAM" id="SSF88697">
    <property type="entry name" value="PUA domain-like"/>
    <property type="match status" value="1"/>
</dbReference>
<dbReference type="Gene3D" id="2.30.280.10">
    <property type="entry name" value="SRA-YDG"/>
    <property type="match status" value="1"/>
</dbReference>
<proteinExistence type="predicted"/>
<dbReference type="InterPro" id="IPR036987">
    <property type="entry name" value="SRA-YDG_sf"/>
</dbReference>
<keyword evidence="5" id="KW-0137">Centromere</keyword>
<evidence type="ECO:0000256" key="5">
    <source>
        <dbReference type="ARBA" id="ARBA00023328"/>
    </source>
</evidence>
<sequence length="844" mass="93956">MDSLLSLQTPSNNPHPHSPPGLTPTPLRLQPTQTPLLVPKPEPLDDFFFSNNSQQRPHWFPHQQQLQPPQPNNNEFELHAPPFASASPEEQEDSELYNHFFRVSQLFRTAFSDTLFQKDAVPEPVTPQLQSQSHPNFQDSLSYASSSQPEPEAEAEVEATPEADSRALVPVPPSSSLVVAAPSKRVSKKKQLVRVSELRLHEQLHFREVVRRTRMIYDSIRVLCTIEEEKRVQEEKRAAAVADVVTIAADEPFAASESTIECSSSAETTVSVAVPAPESAGEQQSANNNGAGDKQPETVNRGEADAKMARRMRQRGDIRAAQMMRLKHLWLNCDKRIVGAIPGVYVGDVFLFRMELCVLGLHGQIQAGIDYLAASMSPNNEPIATSVIVSGGYEDDMDEGDVIIYTGQGGQATNSVRQATHQKLESGNLALERSMYHNIEVRVIRGMKYEGAAAKSGKIYVYDGLYRISECWFDVGKSGFGVYKYKLVRTEWQPKMGSAILKEARGIRKSGVGFQPMYCLSVDISNKKEKVAVRLFNDIDDSKEPLCFDYLLTTIFPPFVFHQSGTATGCDCIGGCTDGCFCSMKNGGEFPYNQQAILVRGKPLIFECGPFCSCPPQCRNRVSQNGVKNKLEVFRSKQTGWGVRSLDLIHAGAFICEYSGVVLTREQAQLLTMNGDSLIYPNRFSERWAEWGDLSQVNSDYVRPSYPSIPPLDFSLDVSTVRNVACYMSHSSSPNVMVQFVLYDHNNLMFPHIMLFAMENIPPLRELSLDYGVANEWTGKLSICNGGVSGIVSLRRFWCICMLEDMSDVHYQHVGGLLTQHVEGELATREGRVTDVATCDLRPP</sequence>
<feature type="compositionally biased region" description="Polar residues" evidence="7">
    <location>
        <begin position="281"/>
        <end position="290"/>
    </location>
</feature>
<feature type="compositionally biased region" description="Acidic residues" evidence="7">
    <location>
        <begin position="151"/>
        <end position="161"/>
    </location>
</feature>
<dbReference type="Proteomes" id="UP000289738">
    <property type="component" value="Chromosome B07"/>
</dbReference>
<dbReference type="AlphaFoldDB" id="A0A444Y9U4"/>
<reference evidence="11 12" key="1">
    <citation type="submission" date="2019-01" db="EMBL/GenBank/DDBJ databases">
        <title>Sequencing of cultivated peanut Arachis hypogaea provides insights into genome evolution and oil improvement.</title>
        <authorList>
            <person name="Chen X."/>
        </authorList>
    </citation>
    <scope>NUCLEOTIDE SEQUENCE [LARGE SCALE GENOMIC DNA]</scope>
    <source>
        <strain evidence="12">cv. Fuhuasheng</strain>
        <tissue evidence="11">Leaves</tissue>
    </source>
</reference>
<evidence type="ECO:0000256" key="2">
    <source>
        <dbReference type="ARBA" id="ARBA00022454"/>
    </source>
</evidence>
<dbReference type="PANTHER" id="PTHR45660">
    <property type="entry name" value="HISTONE-LYSINE N-METHYLTRANSFERASE SETMAR"/>
    <property type="match status" value="1"/>
</dbReference>
<evidence type="ECO:0000313" key="12">
    <source>
        <dbReference type="Proteomes" id="UP000289738"/>
    </source>
</evidence>
<dbReference type="InterPro" id="IPR051357">
    <property type="entry name" value="H3K9_HMTase_SUVAR3-9"/>
</dbReference>
<dbReference type="Pfam" id="PF00856">
    <property type="entry name" value="SET"/>
    <property type="match status" value="1"/>
</dbReference>
<dbReference type="InterPro" id="IPR025794">
    <property type="entry name" value="H3-K9-MeTrfase_plant"/>
</dbReference>
<evidence type="ECO:0000256" key="3">
    <source>
        <dbReference type="ARBA" id="ARBA00022853"/>
    </source>
</evidence>
<evidence type="ECO:0000259" key="9">
    <source>
        <dbReference type="PROSITE" id="PS50867"/>
    </source>
</evidence>
<dbReference type="InterPro" id="IPR015947">
    <property type="entry name" value="PUA-like_sf"/>
</dbReference>
<dbReference type="STRING" id="3818.A0A444Y9U4"/>
<dbReference type="Pfam" id="PF02182">
    <property type="entry name" value="SAD_SRA"/>
    <property type="match status" value="1"/>
</dbReference>
<dbReference type="SMART" id="SM00317">
    <property type="entry name" value="SET"/>
    <property type="match status" value="1"/>
</dbReference>
<dbReference type="InterPro" id="IPR007728">
    <property type="entry name" value="Pre-SET_dom"/>
</dbReference>
<evidence type="ECO:0000256" key="4">
    <source>
        <dbReference type="ARBA" id="ARBA00023242"/>
    </source>
</evidence>
<dbReference type="PROSITE" id="PS50280">
    <property type="entry name" value="SET"/>
    <property type="match status" value="1"/>
</dbReference>
<dbReference type="InterPro" id="IPR003105">
    <property type="entry name" value="SRA_YDG"/>
</dbReference>
<feature type="domain" description="Pre-SET" evidence="9">
    <location>
        <begin position="568"/>
        <end position="626"/>
    </location>
</feature>
<dbReference type="GO" id="GO:0003690">
    <property type="term" value="F:double-stranded DNA binding"/>
    <property type="evidence" value="ECO:0007669"/>
    <property type="project" value="TreeGrafter"/>
</dbReference>
<feature type="region of interest" description="Disordered" evidence="7">
    <location>
        <begin position="277"/>
        <end position="309"/>
    </location>
</feature>
<organism evidence="11 12">
    <name type="scientific">Arachis hypogaea</name>
    <name type="common">Peanut</name>
    <dbReference type="NCBI Taxonomy" id="3818"/>
    <lineage>
        <taxon>Eukaryota</taxon>
        <taxon>Viridiplantae</taxon>
        <taxon>Streptophyta</taxon>
        <taxon>Embryophyta</taxon>
        <taxon>Tracheophyta</taxon>
        <taxon>Spermatophyta</taxon>
        <taxon>Magnoliopsida</taxon>
        <taxon>eudicotyledons</taxon>
        <taxon>Gunneridae</taxon>
        <taxon>Pentapetalae</taxon>
        <taxon>rosids</taxon>
        <taxon>fabids</taxon>
        <taxon>Fabales</taxon>
        <taxon>Fabaceae</taxon>
        <taxon>Papilionoideae</taxon>
        <taxon>50 kb inversion clade</taxon>
        <taxon>dalbergioids sensu lato</taxon>
        <taxon>Dalbergieae</taxon>
        <taxon>Pterocarpus clade</taxon>
        <taxon>Arachis</taxon>
    </lineage>
</organism>
<dbReference type="PROSITE" id="PS51575">
    <property type="entry name" value="SAM_MT43_SUVAR39_2"/>
    <property type="match status" value="1"/>
</dbReference>
<dbReference type="Gene3D" id="2.170.270.10">
    <property type="entry name" value="SET domain"/>
    <property type="match status" value="1"/>
</dbReference>
<dbReference type="InterPro" id="IPR046341">
    <property type="entry name" value="SET_dom_sf"/>
</dbReference>